<keyword evidence="2" id="KW-0067">ATP-binding</keyword>
<dbReference type="Proteomes" id="UP000287651">
    <property type="component" value="Unassembled WGS sequence"/>
</dbReference>
<feature type="signal peptide" evidence="3">
    <location>
        <begin position="1"/>
        <end position="22"/>
    </location>
</feature>
<evidence type="ECO:0000313" key="4">
    <source>
        <dbReference type="EMBL" id="RRT79565.1"/>
    </source>
</evidence>
<dbReference type="AlphaFoldDB" id="A0A427ATP5"/>
<dbReference type="GO" id="GO:0006338">
    <property type="term" value="P:chromatin remodeling"/>
    <property type="evidence" value="ECO:0007669"/>
    <property type="project" value="InterPro"/>
</dbReference>
<evidence type="ECO:0000313" key="5">
    <source>
        <dbReference type="Proteomes" id="UP000287651"/>
    </source>
</evidence>
<evidence type="ECO:0000256" key="1">
    <source>
        <dbReference type="ARBA" id="ARBA00022741"/>
    </source>
</evidence>
<dbReference type="GO" id="GO:0003678">
    <property type="term" value="F:DNA helicase activity"/>
    <property type="evidence" value="ECO:0007669"/>
    <property type="project" value="InterPro"/>
</dbReference>
<dbReference type="PANTHER" id="PTHR47157">
    <property type="entry name" value="CHROMODOMAIN-HELICASE-DNA-BINDING PROTEIN 1-LIKE"/>
    <property type="match status" value="1"/>
</dbReference>
<reference evidence="4 5" key="1">
    <citation type="journal article" date="2014" name="Agronomy (Basel)">
        <title>A Draft Genome Sequence for Ensete ventricosum, the Drought-Tolerant Tree Against Hunger.</title>
        <authorList>
            <person name="Harrison J."/>
            <person name="Moore K.A."/>
            <person name="Paszkiewicz K."/>
            <person name="Jones T."/>
            <person name="Grant M."/>
            <person name="Ambacheew D."/>
            <person name="Muzemil S."/>
            <person name="Studholme D.J."/>
        </authorList>
    </citation>
    <scope>NUCLEOTIDE SEQUENCE [LARGE SCALE GENOMIC DNA]</scope>
</reference>
<organism evidence="4 5">
    <name type="scientific">Ensete ventricosum</name>
    <name type="common">Abyssinian banana</name>
    <name type="synonym">Musa ensete</name>
    <dbReference type="NCBI Taxonomy" id="4639"/>
    <lineage>
        <taxon>Eukaryota</taxon>
        <taxon>Viridiplantae</taxon>
        <taxon>Streptophyta</taxon>
        <taxon>Embryophyta</taxon>
        <taxon>Tracheophyta</taxon>
        <taxon>Spermatophyta</taxon>
        <taxon>Magnoliopsida</taxon>
        <taxon>Liliopsida</taxon>
        <taxon>Zingiberales</taxon>
        <taxon>Musaceae</taxon>
        <taxon>Ensete</taxon>
    </lineage>
</organism>
<dbReference type="InterPro" id="IPR031053">
    <property type="entry name" value="ALC1"/>
</dbReference>
<sequence length="78" mass="8800">MKAPSVLSLILVIMQHFTGKLCTCDVSKVLKIMFSPNPYQVIQLRKACSHPYLFTGIEPEPYEEGEHLVQVIENLGLL</sequence>
<gene>
    <name evidence="4" type="ORF">B296_00003306</name>
</gene>
<proteinExistence type="predicted"/>
<name>A0A427ATP5_ENSVE</name>
<evidence type="ECO:0000256" key="3">
    <source>
        <dbReference type="SAM" id="SignalP"/>
    </source>
</evidence>
<protein>
    <recommendedName>
        <fullName evidence="6">SNF2 N-terminal domain-containing protein</fullName>
    </recommendedName>
</protein>
<dbReference type="GO" id="GO:0005524">
    <property type="term" value="F:ATP binding"/>
    <property type="evidence" value="ECO:0007669"/>
    <property type="project" value="UniProtKB-KW"/>
</dbReference>
<keyword evidence="1" id="KW-0547">Nucleotide-binding</keyword>
<dbReference type="GO" id="GO:0006281">
    <property type="term" value="P:DNA repair"/>
    <property type="evidence" value="ECO:0007669"/>
    <property type="project" value="InterPro"/>
</dbReference>
<evidence type="ECO:0008006" key="6">
    <source>
        <dbReference type="Google" id="ProtNLM"/>
    </source>
</evidence>
<feature type="chain" id="PRO_5019389081" description="SNF2 N-terminal domain-containing protein" evidence="3">
    <location>
        <begin position="23"/>
        <end position="78"/>
    </location>
</feature>
<accession>A0A427ATP5</accession>
<comment type="caution">
    <text evidence="4">The sequence shown here is derived from an EMBL/GenBank/DDBJ whole genome shotgun (WGS) entry which is preliminary data.</text>
</comment>
<dbReference type="EMBL" id="AMZH03001363">
    <property type="protein sequence ID" value="RRT79565.1"/>
    <property type="molecule type" value="Genomic_DNA"/>
</dbReference>
<dbReference type="PANTHER" id="PTHR47157:SF1">
    <property type="entry name" value="CHROMODOMAIN-HELICASE-DNA-BINDING PROTEIN 1-LIKE"/>
    <property type="match status" value="1"/>
</dbReference>
<evidence type="ECO:0000256" key="2">
    <source>
        <dbReference type="ARBA" id="ARBA00022840"/>
    </source>
</evidence>
<keyword evidence="3" id="KW-0732">Signal</keyword>